<evidence type="ECO:0000256" key="4">
    <source>
        <dbReference type="SAM" id="MobiDB-lite"/>
    </source>
</evidence>
<evidence type="ECO:0000313" key="7">
    <source>
        <dbReference type="Proteomes" id="UP000462212"/>
    </source>
</evidence>
<evidence type="ECO:0000256" key="3">
    <source>
        <dbReference type="RuleBase" id="RU366045"/>
    </source>
</evidence>
<reference evidence="6 7" key="1">
    <citation type="submission" date="2018-05" db="EMBL/GenBank/DDBJ databases">
        <title>Genome sequencing and assembly of the regulated plant pathogen Lachnellula willkommii and related sister species for the development of diagnostic species identification markers.</title>
        <authorList>
            <person name="Giroux E."/>
            <person name="Bilodeau G."/>
        </authorList>
    </citation>
    <scope>NUCLEOTIDE SEQUENCE [LARGE SCALE GENOMIC DNA]</scope>
    <source>
        <strain evidence="6 7">CBS 197.66</strain>
    </source>
</reference>
<evidence type="ECO:0000256" key="1">
    <source>
        <dbReference type="ARBA" id="ARBA00022793"/>
    </source>
</evidence>
<keyword evidence="7" id="KW-1185">Reference proteome</keyword>
<dbReference type="EMBL" id="QGMJ01000522">
    <property type="protein sequence ID" value="TVY35465.1"/>
    <property type="molecule type" value="Genomic_DNA"/>
</dbReference>
<dbReference type="AlphaFoldDB" id="A0A8H8RHC6"/>
<dbReference type="GO" id="GO:0005829">
    <property type="term" value="C:cytosol"/>
    <property type="evidence" value="ECO:0007669"/>
    <property type="project" value="TreeGrafter"/>
</dbReference>
<dbReference type="GO" id="GO:0016787">
    <property type="term" value="F:hydrolase activity"/>
    <property type="evidence" value="ECO:0007669"/>
    <property type="project" value="InterPro"/>
</dbReference>
<dbReference type="InterPro" id="IPR032465">
    <property type="entry name" value="ACMSD"/>
</dbReference>
<dbReference type="PANTHER" id="PTHR21240">
    <property type="entry name" value="2-AMINO-3-CARBOXYLMUCONATE-6-SEMIALDEHYDE DECARBOXYLASE"/>
    <property type="match status" value="1"/>
</dbReference>
<comment type="caution">
    <text evidence="6">The sequence shown here is derived from an EMBL/GenBank/DDBJ whole genome shotgun (WGS) entry which is preliminary data.</text>
</comment>
<accession>A0A8H8RHC6</accession>
<evidence type="ECO:0000259" key="5">
    <source>
        <dbReference type="Pfam" id="PF04909"/>
    </source>
</evidence>
<dbReference type="GO" id="GO:0016831">
    <property type="term" value="F:carboxy-lyase activity"/>
    <property type="evidence" value="ECO:0007669"/>
    <property type="project" value="UniProtKB-KW"/>
</dbReference>
<protein>
    <submittedName>
        <fullName evidence="6">Decarboxylase</fullName>
    </submittedName>
</protein>
<keyword evidence="2 3" id="KW-0456">Lyase</keyword>
<dbReference type="InterPro" id="IPR032466">
    <property type="entry name" value="Metal_Hydrolase"/>
</dbReference>
<gene>
    <name evidence="6" type="primary">orsB</name>
    <name evidence="6" type="ORF">LSUB1_G005195</name>
</gene>
<dbReference type="OrthoDB" id="432010at2759"/>
<comment type="similarity">
    <text evidence="3">Belongs to the metallo-dependent hydrolases superfamily.</text>
</comment>
<keyword evidence="1 3" id="KW-0210">Decarboxylase</keyword>
<name>A0A8H8RHC6_9HELO</name>
<evidence type="ECO:0000256" key="2">
    <source>
        <dbReference type="ARBA" id="ARBA00023239"/>
    </source>
</evidence>
<dbReference type="Proteomes" id="UP000462212">
    <property type="component" value="Unassembled WGS sequence"/>
</dbReference>
<dbReference type="Pfam" id="PF04909">
    <property type="entry name" value="Amidohydro_2"/>
    <property type="match status" value="1"/>
</dbReference>
<proteinExistence type="inferred from homology"/>
<feature type="domain" description="Amidohydrolase-related" evidence="5">
    <location>
        <begin position="121"/>
        <end position="381"/>
    </location>
</feature>
<dbReference type="PANTHER" id="PTHR21240:SF30">
    <property type="entry name" value="AMIDOHYDROLASE-RELATED DOMAIN-CONTAINING PROTEIN-RELATED"/>
    <property type="match status" value="1"/>
</dbReference>
<feature type="region of interest" description="Disordered" evidence="4">
    <location>
        <begin position="1"/>
        <end position="35"/>
    </location>
</feature>
<dbReference type="SUPFAM" id="SSF51556">
    <property type="entry name" value="Metallo-dependent hydrolases"/>
    <property type="match status" value="1"/>
</dbReference>
<dbReference type="GO" id="GO:0019748">
    <property type="term" value="P:secondary metabolic process"/>
    <property type="evidence" value="ECO:0007669"/>
    <property type="project" value="TreeGrafter"/>
</dbReference>
<dbReference type="InterPro" id="IPR006680">
    <property type="entry name" value="Amidohydro-rel"/>
</dbReference>
<sequence>MAQPNPAKRPSQGQSPPAKRRKFHQAPSGLVTKYTSPTDDIHKLLRNYPNKSGITPLDGGSFTTFEELDEWTALEKAFHIYEVRSAKKDDHYNDFPPSFTSKFESLGDERIQDMNNGSVSLQVLSHAPLDASPSACSDINNELALAISKISDRLAGFATLPMEDPKAAAEELSRCVTKLGFLGALINNHLNGQFYDNERFWPVFEKAQELDVPIYIHPTYPSESMLEPYKGNYDDRIASQLSAYGWGWHSDTGLHILRLFASGFFERFPKIKIIIGHMGELLPFQLDRIARTSQMWGGKKRDLMEVWKCNIWITTSGMFSLAPLACLLQTTTIDHVMYSVDYPFSSNEKGKSFIEEIQKSGLMSAEDLEKFAYRNAETLLRVKAKTLK</sequence>
<organism evidence="6 7">
    <name type="scientific">Lachnellula subtilissima</name>
    <dbReference type="NCBI Taxonomy" id="602034"/>
    <lineage>
        <taxon>Eukaryota</taxon>
        <taxon>Fungi</taxon>
        <taxon>Dikarya</taxon>
        <taxon>Ascomycota</taxon>
        <taxon>Pezizomycotina</taxon>
        <taxon>Leotiomycetes</taxon>
        <taxon>Helotiales</taxon>
        <taxon>Lachnaceae</taxon>
        <taxon>Lachnellula</taxon>
    </lineage>
</organism>
<evidence type="ECO:0000313" key="6">
    <source>
        <dbReference type="EMBL" id="TVY35465.1"/>
    </source>
</evidence>
<dbReference type="Gene3D" id="3.20.20.140">
    <property type="entry name" value="Metal-dependent hydrolases"/>
    <property type="match status" value="1"/>
</dbReference>